<evidence type="ECO:0000256" key="4">
    <source>
        <dbReference type="ARBA" id="ARBA00022694"/>
    </source>
</evidence>
<evidence type="ECO:0000313" key="10">
    <source>
        <dbReference type="Proteomes" id="UP000238823"/>
    </source>
</evidence>
<feature type="domain" description="Exoribonuclease phosphorolytic" evidence="8">
    <location>
        <begin position="177"/>
        <end position="258"/>
    </location>
</feature>
<evidence type="ECO:0000256" key="6">
    <source>
        <dbReference type="HAMAP-Rule" id="MF_00564"/>
    </source>
</evidence>
<dbReference type="GO" id="GO:0016075">
    <property type="term" value="P:rRNA catabolic process"/>
    <property type="evidence" value="ECO:0007669"/>
    <property type="project" value="UniProtKB-UniRule"/>
</dbReference>
<feature type="binding site" evidence="6">
    <location>
        <position position="101"/>
    </location>
    <ligand>
        <name>phosphate</name>
        <dbReference type="ChEBI" id="CHEBI:43474"/>
        <note>substrate</note>
    </ligand>
</feature>
<accession>A0A2S9Y3E5</accession>
<dbReference type="AlphaFoldDB" id="A0A2S9Y3E5"/>
<dbReference type="InterPro" id="IPR050080">
    <property type="entry name" value="RNase_PH"/>
</dbReference>
<keyword evidence="4 6" id="KW-0819">tRNA processing</keyword>
<dbReference type="GO" id="GO:0000049">
    <property type="term" value="F:tRNA binding"/>
    <property type="evidence" value="ECO:0007669"/>
    <property type="project" value="UniProtKB-UniRule"/>
</dbReference>
<dbReference type="InterPro" id="IPR036345">
    <property type="entry name" value="ExoRNase_PH_dom2_sf"/>
</dbReference>
<dbReference type="InterPro" id="IPR027408">
    <property type="entry name" value="PNPase/RNase_PH_dom_sf"/>
</dbReference>
<keyword evidence="6 9" id="KW-0808">Transferase</keyword>
<evidence type="ECO:0000259" key="8">
    <source>
        <dbReference type="Pfam" id="PF03725"/>
    </source>
</evidence>
<evidence type="ECO:0000313" key="9">
    <source>
        <dbReference type="EMBL" id="PRP99619.1"/>
    </source>
</evidence>
<organism evidence="9 10">
    <name type="scientific">Enhygromyxa salina</name>
    <dbReference type="NCBI Taxonomy" id="215803"/>
    <lineage>
        <taxon>Bacteria</taxon>
        <taxon>Pseudomonadati</taxon>
        <taxon>Myxococcota</taxon>
        <taxon>Polyangia</taxon>
        <taxon>Nannocystales</taxon>
        <taxon>Nannocystaceae</taxon>
        <taxon>Enhygromyxa</taxon>
    </lineage>
</organism>
<comment type="caution">
    <text evidence="9">The sequence shown here is derived from an EMBL/GenBank/DDBJ whole genome shotgun (WGS) entry which is preliminary data.</text>
</comment>
<sequence length="276" mass="29001">MYSVRGRGYFAGREPKLSHAPTHRIDERTPAQLRSLSLQPGFTAAAPGSVLIATGATRVLCTASLEPRTPSWLTRGGWITAEYAMLPGATRPRGRRDPGGRGKEIQRLIGRSLRAAVDLSQLVGPDGGLSIVCDCDVIEADGGTRTAAVTGAWVALEICLRKLVASGQLGQHPGLGQVAAVSVGVVEPEGADPGRDPVAMLDLCYHEDSRAVVDLNVVMRGIMRGGSTELGLVEVQGTGERGDFSRAQLDRMLDLAESGVAELMAAQRAALIEAGV</sequence>
<dbReference type="Gene3D" id="3.30.230.70">
    <property type="entry name" value="GHMP Kinase, N-terminal domain"/>
    <property type="match status" value="1"/>
</dbReference>
<keyword evidence="6 9" id="KW-0548">Nucleotidyltransferase</keyword>
<dbReference type="OrthoDB" id="9802265at2"/>
<comment type="catalytic activity">
    <reaction evidence="6">
        <text>tRNA(n+1) + phosphate = tRNA(n) + a ribonucleoside 5'-diphosphate</text>
        <dbReference type="Rhea" id="RHEA:10628"/>
        <dbReference type="Rhea" id="RHEA-COMP:17343"/>
        <dbReference type="Rhea" id="RHEA-COMP:17344"/>
        <dbReference type="ChEBI" id="CHEBI:43474"/>
        <dbReference type="ChEBI" id="CHEBI:57930"/>
        <dbReference type="ChEBI" id="CHEBI:173114"/>
        <dbReference type="EC" id="2.7.7.56"/>
    </reaction>
</comment>
<dbReference type="GO" id="GO:0006364">
    <property type="term" value="P:rRNA processing"/>
    <property type="evidence" value="ECO:0007669"/>
    <property type="project" value="UniProtKB-KW"/>
</dbReference>
<dbReference type="GO" id="GO:0009022">
    <property type="term" value="F:tRNA nucleotidyltransferase activity"/>
    <property type="evidence" value="ECO:0007669"/>
    <property type="project" value="UniProtKB-UniRule"/>
</dbReference>
<dbReference type="PANTHER" id="PTHR11953:SF0">
    <property type="entry name" value="EXOSOME COMPLEX COMPONENT RRP41"/>
    <property type="match status" value="1"/>
</dbReference>
<dbReference type="SUPFAM" id="SSF55666">
    <property type="entry name" value="Ribonuclease PH domain 2-like"/>
    <property type="match status" value="1"/>
</dbReference>
<evidence type="ECO:0000256" key="1">
    <source>
        <dbReference type="ARBA" id="ARBA00006678"/>
    </source>
</evidence>
<comment type="subunit">
    <text evidence="6">Homohexameric ring arranged as a trimer of dimers.</text>
</comment>
<dbReference type="EMBL" id="PVNL01000120">
    <property type="protein sequence ID" value="PRP99619.1"/>
    <property type="molecule type" value="Genomic_DNA"/>
</dbReference>
<feature type="domain" description="Exoribonuclease phosphorolytic" evidence="7">
    <location>
        <begin position="32"/>
        <end position="158"/>
    </location>
</feature>
<dbReference type="Pfam" id="PF01138">
    <property type="entry name" value="RNase_PH"/>
    <property type="match status" value="1"/>
</dbReference>
<dbReference type="Proteomes" id="UP000238823">
    <property type="component" value="Unassembled WGS sequence"/>
</dbReference>
<dbReference type="EC" id="2.7.7.56" evidence="6"/>
<name>A0A2S9Y3E5_9BACT</name>
<evidence type="ECO:0000259" key="7">
    <source>
        <dbReference type="Pfam" id="PF01138"/>
    </source>
</evidence>
<dbReference type="GO" id="GO:0008033">
    <property type="term" value="P:tRNA processing"/>
    <property type="evidence" value="ECO:0007669"/>
    <property type="project" value="UniProtKB-UniRule"/>
</dbReference>
<dbReference type="InterPro" id="IPR015847">
    <property type="entry name" value="ExoRNase_PH_dom2"/>
</dbReference>
<dbReference type="Pfam" id="PF03725">
    <property type="entry name" value="RNase_PH_C"/>
    <property type="match status" value="1"/>
</dbReference>
<evidence type="ECO:0000256" key="2">
    <source>
        <dbReference type="ARBA" id="ARBA00022552"/>
    </source>
</evidence>
<dbReference type="InterPro" id="IPR001247">
    <property type="entry name" value="ExoRNase_PH_dom1"/>
</dbReference>
<dbReference type="InterPro" id="IPR020568">
    <property type="entry name" value="Ribosomal_Su5_D2-typ_SF"/>
</dbReference>
<protein>
    <recommendedName>
        <fullName evidence="6">Ribonuclease PH</fullName>
        <shortName evidence="6">RNase PH</shortName>
        <ecNumber evidence="6">2.7.7.56</ecNumber>
    </recommendedName>
    <alternativeName>
        <fullName evidence="6">tRNA nucleotidyltransferase</fullName>
    </alternativeName>
</protein>
<evidence type="ECO:0000256" key="5">
    <source>
        <dbReference type="ARBA" id="ARBA00022884"/>
    </source>
</evidence>
<comment type="similarity">
    <text evidence="1 6">Belongs to the RNase PH family.</text>
</comment>
<comment type="function">
    <text evidence="6">Phosphorolytic 3'-5' exoribonuclease that plays an important role in tRNA 3'-end maturation. Removes nucleotide residues following the 3'-CCA terminus of tRNAs; can also add nucleotides to the ends of RNA molecules by using nucleoside diphosphates as substrates, but this may not be physiologically important. Probably plays a role in initiation of 16S rRNA degradation (leading to ribosome degradation) during starvation.</text>
</comment>
<dbReference type="GO" id="GO:0000175">
    <property type="term" value="F:3'-5'-RNA exonuclease activity"/>
    <property type="evidence" value="ECO:0007669"/>
    <property type="project" value="UniProtKB-UniRule"/>
</dbReference>
<reference evidence="9 10" key="1">
    <citation type="submission" date="2018-03" db="EMBL/GenBank/DDBJ databases">
        <title>Draft Genome Sequences of the Obligatory Marine Myxobacteria Enhygromyxa salina SWB007.</title>
        <authorList>
            <person name="Poehlein A."/>
            <person name="Moghaddam J.A."/>
            <person name="Harms H."/>
            <person name="Alanjari M."/>
            <person name="Koenig G.M."/>
            <person name="Daniel R."/>
            <person name="Schaeberle T.F."/>
        </authorList>
    </citation>
    <scope>NUCLEOTIDE SEQUENCE [LARGE SCALE GENOMIC DNA]</scope>
    <source>
        <strain evidence="9 10">SWB007</strain>
    </source>
</reference>
<dbReference type="InterPro" id="IPR002381">
    <property type="entry name" value="RNase_PH_bac-type"/>
</dbReference>
<evidence type="ECO:0000256" key="3">
    <source>
        <dbReference type="ARBA" id="ARBA00022555"/>
    </source>
</evidence>
<keyword evidence="2 6" id="KW-0698">rRNA processing</keyword>
<dbReference type="HAMAP" id="MF_00564">
    <property type="entry name" value="RNase_PH"/>
    <property type="match status" value="1"/>
</dbReference>
<dbReference type="SUPFAM" id="SSF54211">
    <property type="entry name" value="Ribosomal protein S5 domain 2-like"/>
    <property type="match status" value="1"/>
</dbReference>
<dbReference type="NCBIfam" id="TIGR01966">
    <property type="entry name" value="RNasePH"/>
    <property type="match status" value="1"/>
</dbReference>
<feature type="binding site" evidence="6">
    <location>
        <begin position="143"/>
        <end position="145"/>
    </location>
    <ligand>
        <name>phosphate</name>
        <dbReference type="ChEBI" id="CHEBI:43474"/>
        <note>substrate</note>
    </ligand>
</feature>
<gene>
    <name evidence="6 9" type="primary">rph</name>
    <name evidence="9" type="ORF">ENSA7_62570</name>
</gene>
<keyword evidence="3 6" id="KW-0820">tRNA-binding</keyword>
<proteinExistence type="inferred from homology"/>
<dbReference type="PANTHER" id="PTHR11953">
    <property type="entry name" value="EXOSOME COMPLEX COMPONENT"/>
    <property type="match status" value="1"/>
</dbReference>
<keyword evidence="5" id="KW-0694">RNA-binding</keyword>